<sequence>MKPSDAGRFYQNVVGYKSTAILAYVVDCRSVNIREIGL</sequence>
<evidence type="ECO:0000313" key="1">
    <source>
        <dbReference type="EMBL" id="KFN05686.1"/>
    </source>
</evidence>
<accession>A0A090ZNF2</accession>
<dbReference type="HOGENOM" id="CLU_3330944_0_0_9"/>
<organism evidence="1 2">
    <name type="scientific">Paenibacillus macerans</name>
    <name type="common">Bacillus macerans</name>
    <dbReference type="NCBI Taxonomy" id="44252"/>
    <lineage>
        <taxon>Bacteria</taxon>
        <taxon>Bacillati</taxon>
        <taxon>Bacillota</taxon>
        <taxon>Bacilli</taxon>
        <taxon>Bacillales</taxon>
        <taxon>Paenibacillaceae</taxon>
        <taxon>Paenibacillus</taxon>
    </lineage>
</organism>
<comment type="caution">
    <text evidence="1">The sequence shown here is derived from an EMBL/GenBank/DDBJ whole genome shotgun (WGS) entry which is preliminary data.</text>
</comment>
<proteinExistence type="predicted"/>
<dbReference type="EMBL" id="JMQA01000038">
    <property type="protein sequence ID" value="KFN05686.1"/>
    <property type="molecule type" value="Genomic_DNA"/>
</dbReference>
<dbReference type="AlphaFoldDB" id="A0A090ZNF2"/>
<keyword evidence="2" id="KW-1185">Reference proteome</keyword>
<dbReference type="Proteomes" id="UP000029278">
    <property type="component" value="Unassembled WGS sequence"/>
</dbReference>
<gene>
    <name evidence="1" type="ORF">DJ90_104</name>
</gene>
<protein>
    <submittedName>
        <fullName evidence="1">Uncharacterized protein</fullName>
    </submittedName>
</protein>
<name>A0A090ZNF2_PAEMA</name>
<evidence type="ECO:0000313" key="2">
    <source>
        <dbReference type="Proteomes" id="UP000029278"/>
    </source>
</evidence>
<reference evidence="1 2" key="1">
    <citation type="submission" date="2014-04" db="EMBL/GenBank/DDBJ databases">
        <authorList>
            <person name="Bishop-Lilly K.A."/>
            <person name="Broomall S.M."/>
            <person name="Chain P.S."/>
            <person name="Chertkov O."/>
            <person name="Coyne S.R."/>
            <person name="Daligault H.E."/>
            <person name="Davenport K.W."/>
            <person name="Erkkila T."/>
            <person name="Frey K.G."/>
            <person name="Gibbons H.S."/>
            <person name="Gu W."/>
            <person name="Jaissle J."/>
            <person name="Johnson S.L."/>
            <person name="Koroleva G.I."/>
            <person name="Ladner J.T."/>
            <person name="Lo C.-C."/>
            <person name="Minogue T.D."/>
            <person name="Munk C."/>
            <person name="Palacios G.F."/>
            <person name="Redden C.L."/>
            <person name="Rosenzweig C.N."/>
            <person name="Scholz M.B."/>
            <person name="Teshima H."/>
            <person name="Xu Y."/>
        </authorList>
    </citation>
    <scope>NUCLEOTIDE SEQUENCE [LARGE SCALE GENOMIC DNA]</scope>
    <source>
        <strain evidence="1 2">8244</strain>
    </source>
</reference>